<proteinExistence type="predicted"/>
<feature type="chain" id="PRO_5039514977" description="DUF305 domain-containing protein" evidence="2">
    <location>
        <begin position="20"/>
        <end position="201"/>
    </location>
</feature>
<dbReference type="AlphaFoldDB" id="A0A1E7L9E0"/>
<dbReference type="Gene3D" id="1.20.1260.10">
    <property type="match status" value="1"/>
</dbReference>
<accession>A0A1E7L9E0</accession>
<feature type="region of interest" description="Disordered" evidence="1">
    <location>
        <begin position="23"/>
        <end position="46"/>
    </location>
</feature>
<dbReference type="Pfam" id="PF03713">
    <property type="entry name" value="DUF305"/>
    <property type="match status" value="1"/>
</dbReference>
<dbReference type="Proteomes" id="UP000176005">
    <property type="component" value="Unassembled WGS sequence"/>
</dbReference>
<feature type="signal peptide" evidence="2">
    <location>
        <begin position="1"/>
        <end position="19"/>
    </location>
</feature>
<feature type="compositionally biased region" description="Basic and acidic residues" evidence="1">
    <location>
        <begin position="112"/>
        <end position="124"/>
    </location>
</feature>
<feature type="region of interest" description="Disordered" evidence="1">
    <location>
        <begin position="109"/>
        <end position="129"/>
    </location>
</feature>
<keyword evidence="5" id="KW-1185">Reference proteome</keyword>
<name>A0A1E7L9E0_9ACTN</name>
<dbReference type="InterPro" id="IPR005183">
    <property type="entry name" value="DUF305_CopM-like"/>
</dbReference>
<dbReference type="EMBL" id="LJGW01000129">
    <property type="protein sequence ID" value="OEV12603.1"/>
    <property type="molecule type" value="Genomic_DNA"/>
</dbReference>
<evidence type="ECO:0000313" key="5">
    <source>
        <dbReference type="Proteomes" id="UP000176005"/>
    </source>
</evidence>
<protein>
    <recommendedName>
        <fullName evidence="3">DUF305 domain-containing protein</fullName>
    </recommendedName>
</protein>
<feature type="domain" description="DUF305" evidence="3">
    <location>
        <begin position="49"/>
        <end position="199"/>
    </location>
</feature>
<gene>
    <name evidence="4" type="ORF">AN218_07555</name>
</gene>
<dbReference type="PATRIC" id="fig|518642.10.peg.1593"/>
<reference evidence="4 5" key="1">
    <citation type="journal article" date="2016" name="Front. Microbiol.">
        <title>Comparative Genomics Analysis of Streptomyces Species Reveals Their Adaptation to the Marine Environment and Their Diversity at the Genomic Level.</title>
        <authorList>
            <person name="Tian X."/>
            <person name="Zhang Z."/>
            <person name="Yang T."/>
            <person name="Chen M."/>
            <person name="Li J."/>
            <person name="Chen F."/>
            <person name="Yang J."/>
            <person name="Li W."/>
            <person name="Zhang B."/>
            <person name="Zhang Z."/>
            <person name="Wu J."/>
            <person name="Zhang C."/>
            <person name="Long L."/>
            <person name="Xiao J."/>
        </authorList>
    </citation>
    <scope>NUCLEOTIDE SEQUENCE [LARGE SCALE GENOMIC DNA]</scope>
    <source>
        <strain evidence="4 5">SCSIO 10429</strain>
    </source>
</reference>
<dbReference type="PANTHER" id="PTHR36933">
    <property type="entry name" value="SLL0788 PROTEIN"/>
    <property type="match status" value="1"/>
</dbReference>
<dbReference type="PROSITE" id="PS51257">
    <property type="entry name" value="PROKAR_LIPOPROTEIN"/>
    <property type="match status" value="1"/>
</dbReference>
<comment type="caution">
    <text evidence="4">The sequence shown here is derived from an EMBL/GenBank/DDBJ whole genome shotgun (WGS) entry which is preliminary data.</text>
</comment>
<evidence type="ECO:0000259" key="3">
    <source>
        <dbReference type="Pfam" id="PF03713"/>
    </source>
</evidence>
<sequence>MRAAAFTAFAALAALALTACGGGQESGGEDHGAAHHGGKKPAKSAGAADVAFAQGMIPHHRQALEMSELAASRAESARVKSLSERIAKAQKPEIDRMSGWLKAWGEKVPAAGEDHSQHGGHSEHSMPGMMTSEDMTQLKKTSGEKFDRAFLRMMTAHHEGAVTMARTEESDGSYAPAKDMAREIRRAQTREIAEMRGLLKK</sequence>
<keyword evidence="2" id="KW-0732">Signal</keyword>
<evidence type="ECO:0000313" key="4">
    <source>
        <dbReference type="EMBL" id="OEV12603.1"/>
    </source>
</evidence>
<dbReference type="InterPro" id="IPR012347">
    <property type="entry name" value="Ferritin-like"/>
</dbReference>
<evidence type="ECO:0000256" key="2">
    <source>
        <dbReference type="SAM" id="SignalP"/>
    </source>
</evidence>
<evidence type="ECO:0000256" key="1">
    <source>
        <dbReference type="SAM" id="MobiDB-lite"/>
    </source>
</evidence>
<dbReference type="PANTHER" id="PTHR36933:SF1">
    <property type="entry name" value="SLL0788 PROTEIN"/>
    <property type="match status" value="1"/>
</dbReference>
<organism evidence="4 5">
    <name type="scientific">Streptomyces nanshensis</name>
    <dbReference type="NCBI Taxonomy" id="518642"/>
    <lineage>
        <taxon>Bacteria</taxon>
        <taxon>Bacillati</taxon>
        <taxon>Actinomycetota</taxon>
        <taxon>Actinomycetes</taxon>
        <taxon>Kitasatosporales</taxon>
        <taxon>Streptomycetaceae</taxon>
        <taxon>Streptomyces</taxon>
    </lineage>
</organism>